<name>A0A6J6YQG2_9ZZZZ</name>
<reference evidence="1" key="1">
    <citation type="submission" date="2020-05" db="EMBL/GenBank/DDBJ databases">
        <authorList>
            <person name="Chiriac C."/>
            <person name="Salcher M."/>
            <person name="Ghai R."/>
            <person name="Kavagutti S V."/>
        </authorList>
    </citation>
    <scope>NUCLEOTIDE SEQUENCE</scope>
</reference>
<sequence>MIFVGVGVPGRAFGDASIRASGVVRQIAVELDDVIVEDGDIAVDRAGAAAFRNAWSAGVGHVQLEKEERPFTLYFRNALFFNSSGYSL</sequence>
<dbReference type="EMBL" id="CAFAAY010000020">
    <property type="protein sequence ID" value="CAB4811761.1"/>
    <property type="molecule type" value="Genomic_DNA"/>
</dbReference>
<organism evidence="1">
    <name type="scientific">freshwater metagenome</name>
    <dbReference type="NCBI Taxonomy" id="449393"/>
    <lineage>
        <taxon>unclassified sequences</taxon>
        <taxon>metagenomes</taxon>
        <taxon>ecological metagenomes</taxon>
    </lineage>
</organism>
<gene>
    <name evidence="1" type="ORF">UFOPK3124_00449</name>
</gene>
<proteinExistence type="predicted"/>
<dbReference type="AlphaFoldDB" id="A0A6J6YQG2"/>
<evidence type="ECO:0000313" key="1">
    <source>
        <dbReference type="EMBL" id="CAB4811761.1"/>
    </source>
</evidence>
<protein>
    <submittedName>
        <fullName evidence="1">Unannotated protein</fullName>
    </submittedName>
</protein>
<accession>A0A6J6YQG2</accession>